<name>A0A4Y2PCR7_ARAVE</name>
<organism evidence="1 2">
    <name type="scientific">Araneus ventricosus</name>
    <name type="common">Orbweaver spider</name>
    <name type="synonym">Epeira ventricosa</name>
    <dbReference type="NCBI Taxonomy" id="182803"/>
    <lineage>
        <taxon>Eukaryota</taxon>
        <taxon>Metazoa</taxon>
        <taxon>Ecdysozoa</taxon>
        <taxon>Arthropoda</taxon>
        <taxon>Chelicerata</taxon>
        <taxon>Arachnida</taxon>
        <taxon>Araneae</taxon>
        <taxon>Araneomorphae</taxon>
        <taxon>Entelegynae</taxon>
        <taxon>Araneoidea</taxon>
        <taxon>Araneidae</taxon>
        <taxon>Araneus</taxon>
    </lineage>
</organism>
<dbReference type="Proteomes" id="UP000499080">
    <property type="component" value="Unassembled WGS sequence"/>
</dbReference>
<keyword evidence="2" id="KW-1185">Reference proteome</keyword>
<proteinExistence type="predicted"/>
<accession>A0A4Y2PCR7</accession>
<evidence type="ECO:0000313" key="2">
    <source>
        <dbReference type="Proteomes" id="UP000499080"/>
    </source>
</evidence>
<feature type="non-terminal residue" evidence="1">
    <location>
        <position position="1"/>
    </location>
</feature>
<dbReference type="AlphaFoldDB" id="A0A4Y2PCR7"/>
<gene>
    <name evidence="1" type="ORF">AVEN_136292_1</name>
</gene>
<comment type="caution">
    <text evidence="1">The sequence shown here is derived from an EMBL/GenBank/DDBJ whole genome shotgun (WGS) entry which is preliminary data.</text>
</comment>
<sequence length="49" mass="5584">QPAQPFCFRRGEHPSKKEAGRCIELEHGKEKPFASVEKSTKIAIAEWKC</sequence>
<evidence type="ECO:0000313" key="1">
    <source>
        <dbReference type="EMBL" id="GBN49735.1"/>
    </source>
</evidence>
<protein>
    <submittedName>
        <fullName evidence="1">Uncharacterized protein</fullName>
    </submittedName>
</protein>
<dbReference type="EMBL" id="BGPR01214762">
    <property type="protein sequence ID" value="GBN49735.1"/>
    <property type="molecule type" value="Genomic_DNA"/>
</dbReference>
<reference evidence="1 2" key="1">
    <citation type="journal article" date="2019" name="Sci. Rep.">
        <title>Orb-weaving spider Araneus ventricosus genome elucidates the spidroin gene catalogue.</title>
        <authorList>
            <person name="Kono N."/>
            <person name="Nakamura H."/>
            <person name="Ohtoshi R."/>
            <person name="Moran D.A.P."/>
            <person name="Shinohara A."/>
            <person name="Yoshida Y."/>
            <person name="Fujiwara M."/>
            <person name="Mori M."/>
            <person name="Tomita M."/>
            <person name="Arakawa K."/>
        </authorList>
    </citation>
    <scope>NUCLEOTIDE SEQUENCE [LARGE SCALE GENOMIC DNA]</scope>
</reference>